<protein>
    <submittedName>
        <fullName evidence="1">Uncharacterized protein</fullName>
    </submittedName>
</protein>
<organism evidence="1 2">
    <name type="scientific">Bacillus mycoides</name>
    <dbReference type="NCBI Taxonomy" id="1405"/>
    <lineage>
        <taxon>Bacteria</taxon>
        <taxon>Bacillati</taxon>
        <taxon>Bacillota</taxon>
        <taxon>Bacilli</taxon>
        <taxon>Bacillales</taxon>
        <taxon>Bacillaceae</taxon>
        <taxon>Bacillus</taxon>
        <taxon>Bacillus cereus group</taxon>
    </lineage>
</organism>
<evidence type="ECO:0000313" key="1">
    <source>
        <dbReference type="EMBL" id="VXC82114.1"/>
    </source>
</evidence>
<dbReference type="EMBL" id="CABWMC010000032">
    <property type="protein sequence ID" value="VXC82114.1"/>
    <property type="molecule type" value="Genomic_DNA"/>
</dbReference>
<evidence type="ECO:0000313" key="2">
    <source>
        <dbReference type="Proteomes" id="UP000437562"/>
    </source>
</evidence>
<dbReference type="AlphaFoldDB" id="A0A654BNK6"/>
<dbReference type="Proteomes" id="UP000437562">
    <property type="component" value="Unassembled WGS sequence"/>
</dbReference>
<name>A0A654BNK6_BACMY</name>
<accession>A0A654BNK6</accession>
<gene>
    <name evidence="1" type="ORF">BACI71_70604</name>
</gene>
<sequence>MANVVGLARKHKDTLSKLVQSYTKIGYKVHIKEN</sequence>
<reference evidence="1 2" key="1">
    <citation type="submission" date="2019-10" db="EMBL/GenBank/DDBJ databases">
        <authorList>
            <person name="Karimi E."/>
        </authorList>
    </citation>
    <scope>NUCLEOTIDE SEQUENCE [LARGE SCALE GENOMIC DNA]</scope>
    <source>
        <strain evidence="1">Bacillus sp. 71</strain>
    </source>
</reference>
<proteinExistence type="predicted"/>